<dbReference type="PANTHER" id="PTHR30258:SF2">
    <property type="entry name" value="COMG OPERON PROTEIN 1"/>
    <property type="match status" value="1"/>
</dbReference>
<dbReference type="InterPro" id="IPR027417">
    <property type="entry name" value="P-loop_NTPase"/>
</dbReference>
<evidence type="ECO:0000256" key="7">
    <source>
        <dbReference type="ARBA" id="ARBA00034006"/>
    </source>
</evidence>
<dbReference type="Proteomes" id="UP000636938">
    <property type="component" value="Unassembled WGS sequence"/>
</dbReference>
<dbReference type="GO" id="GO:0015627">
    <property type="term" value="C:type II protein secretion system complex"/>
    <property type="evidence" value="ECO:0007669"/>
    <property type="project" value="UniProtKB-UniRule"/>
</dbReference>
<dbReference type="PANTHER" id="PTHR30258">
    <property type="entry name" value="TYPE II SECRETION SYSTEM PROTEIN GSPE-RELATED"/>
    <property type="match status" value="1"/>
</dbReference>
<organism evidence="10 11">
    <name type="scientific">Stenotrophomonas lacuserhaii</name>
    <dbReference type="NCBI Taxonomy" id="2760084"/>
    <lineage>
        <taxon>Bacteria</taxon>
        <taxon>Pseudomonadati</taxon>
        <taxon>Pseudomonadota</taxon>
        <taxon>Gammaproteobacteria</taxon>
        <taxon>Lysobacterales</taxon>
        <taxon>Lysobacteraceae</taxon>
        <taxon>Stenotrophomonas</taxon>
    </lineage>
</organism>
<proteinExistence type="inferred from homology"/>
<dbReference type="GO" id="GO:0005886">
    <property type="term" value="C:plasma membrane"/>
    <property type="evidence" value="ECO:0007669"/>
    <property type="project" value="UniProtKB-SubCell"/>
</dbReference>
<reference evidence="10 11" key="1">
    <citation type="submission" date="2020-08" db="EMBL/GenBank/DDBJ databases">
        <title>A Genomic Blueprint of the Chicken Gut Microbiome.</title>
        <authorList>
            <person name="Gilroy R."/>
            <person name="Ravi A."/>
            <person name="Getino M."/>
            <person name="Pursley I."/>
            <person name="Horton D.L."/>
            <person name="Alikhan N.-F."/>
            <person name="Baker D."/>
            <person name="Gharbi K."/>
            <person name="Hall N."/>
            <person name="Watson M."/>
            <person name="Adriaenssens E.M."/>
            <person name="Foster-Nyarko E."/>
            <person name="Jarju S."/>
            <person name="Secka A."/>
            <person name="Antonio M."/>
            <person name="Oren A."/>
            <person name="Chaudhuri R."/>
            <person name="La Ragione R.M."/>
            <person name="Hildebrand F."/>
            <person name="Pallen M.J."/>
        </authorList>
    </citation>
    <scope>NUCLEOTIDE SEQUENCE [LARGE SCALE GENOMIC DNA]</scope>
    <source>
        <strain evidence="10 11">Sa5BUN4</strain>
    </source>
</reference>
<evidence type="ECO:0000313" key="10">
    <source>
        <dbReference type="EMBL" id="MBD7955852.1"/>
    </source>
</evidence>
<evidence type="ECO:0000256" key="4">
    <source>
        <dbReference type="ARBA" id="ARBA00022840"/>
    </source>
</evidence>
<comment type="function">
    <text evidence="8">ATPase component of the type II secretion system required for the energy-dependent secretion of extracellular factors such as proteases and toxins from the periplasm. Acts as a molecular motor to provide the energy that is required for assembly of the pseudopilus and the extrusion of substrates generated in the cytoplasm.</text>
</comment>
<dbReference type="FunFam" id="3.30.450.90:FF:000001">
    <property type="entry name" value="Type II secretion system ATPase GspE"/>
    <property type="match status" value="1"/>
</dbReference>
<dbReference type="GO" id="GO:0005524">
    <property type="term" value="F:ATP binding"/>
    <property type="evidence" value="ECO:0007669"/>
    <property type="project" value="UniProtKB-UniRule"/>
</dbReference>
<sequence length="574" mass="63574">MNAVADQVNVDTIEMSLIDALLLRGRLKDADLVRARTLHAESGGSLLSLLVRLGLVSERDQAQVSAEVLGVPLLDARQMPETPPSSLVDALPVTLRFLKQFHVCPVSLDEQGLLLWQADVHDPYPCQAISLAMGVDVHPRVGQRSEIDDQIERWFGQGRSAMGAIVETADGEGAAVDDIEHLRDLASEAPVIRLVNLVIQRAVELRASDIHVEPFETRLKVRYRVDGVLIDGESPPSNLTAAVISRIKIMARLNIAERRLPQDGRIMLRVQGKELDLRVSTVPTAHGESVVMRLLDRETVVFDFQRLGFTDEFLPAFRKVLDQPHGILLVTGPTGSGKTTTLYTALSQLNTADVKIITVEDPVEYQIEGINQIQAKPQIGLDFANALRSIVRQDPDIIMIGEMRDLETARIAIQSALTGHLVLSTLHTNNAAGGITRLLDMGVEDYLLTSTINGILAQRLVRRLEPTHAERYPASPEEIERFDLRRLQPEGTIHLYRPRPSALAPTGYLGRTTIVEFLVMNDELRRAVMRRDGMGEIERIARSGGMRTMYEDGLLKALAGQTTLEEVLRTTEES</sequence>
<dbReference type="Gene3D" id="3.30.450.90">
    <property type="match status" value="1"/>
</dbReference>
<name>A0A8X8FSE7_9GAMM</name>
<dbReference type="FunFam" id="3.40.50.300:FF:000398">
    <property type="entry name" value="Type IV pilus assembly ATPase PilB"/>
    <property type="match status" value="1"/>
</dbReference>
<evidence type="ECO:0000256" key="1">
    <source>
        <dbReference type="ARBA" id="ARBA00006611"/>
    </source>
</evidence>
<feature type="domain" description="Bacterial type II secretion system protein E" evidence="9">
    <location>
        <begin position="391"/>
        <end position="405"/>
    </location>
</feature>
<accession>A0A8X8FSE7</accession>
<dbReference type="InterPro" id="IPR003593">
    <property type="entry name" value="AAA+_ATPase"/>
</dbReference>
<comment type="similarity">
    <text evidence="1 8">Belongs to the GSP E family.</text>
</comment>
<dbReference type="InterPro" id="IPR013369">
    <property type="entry name" value="T2SS_GspE"/>
</dbReference>
<keyword evidence="11" id="KW-1185">Reference proteome</keyword>
<dbReference type="Gene3D" id="3.30.300.160">
    <property type="entry name" value="Type II secretion system, protein E, N-terminal domain"/>
    <property type="match status" value="1"/>
</dbReference>
<keyword evidence="4 8" id="KW-0067">ATP-binding</keyword>
<evidence type="ECO:0000256" key="6">
    <source>
        <dbReference type="ARBA" id="ARBA00022967"/>
    </source>
</evidence>
<evidence type="ECO:0000313" key="11">
    <source>
        <dbReference type="Proteomes" id="UP000636938"/>
    </source>
</evidence>
<dbReference type="GO" id="GO:0008564">
    <property type="term" value="F:protein-exporting ATPase activity"/>
    <property type="evidence" value="ECO:0007669"/>
    <property type="project" value="UniProtKB-EC"/>
</dbReference>
<evidence type="ECO:0000256" key="5">
    <source>
        <dbReference type="ARBA" id="ARBA00022927"/>
    </source>
</evidence>
<dbReference type="InterPro" id="IPR037257">
    <property type="entry name" value="T2SS_E_N_sf"/>
</dbReference>
<dbReference type="PROSITE" id="PS00662">
    <property type="entry name" value="T2SP_E"/>
    <property type="match status" value="1"/>
</dbReference>
<evidence type="ECO:0000259" key="9">
    <source>
        <dbReference type="PROSITE" id="PS00662"/>
    </source>
</evidence>
<dbReference type="Pfam" id="PF00437">
    <property type="entry name" value="T2SSE"/>
    <property type="match status" value="1"/>
</dbReference>
<dbReference type="SUPFAM" id="SSF52540">
    <property type="entry name" value="P-loop containing nucleoside triphosphate hydrolases"/>
    <property type="match status" value="1"/>
</dbReference>
<dbReference type="SMART" id="SM00382">
    <property type="entry name" value="AAA"/>
    <property type="match status" value="1"/>
</dbReference>
<dbReference type="InterPro" id="IPR007831">
    <property type="entry name" value="T2SS_GspE_N"/>
</dbReference>
<dbReference type="SUPFAM" id="SSF160246">
    <property type="entry name" value="EspE N-terminal domain-like"/>
    <property type="match status" value="1"/>
</dbReference>
<dbReference type="InterPro" id="IPR001482">
    <property type="entry name" value="T2SS/T4SS_dom"/>
</dbReference>
<gene>
    <name evidence="10" type="primary">gspE</name>
    <name evidence="10" type="ORF">H9654_16795</name>
</gene>
<dbReference type="NCBIfam" id="TIGR02533">
    <property type="entry name" value="type_II_gspE"/>
    <property type="match status" value="1"/>
</dbReference>
<dbReference type="EMBL" id="JACSQS010000025">
    <property type="protein sequence ID" value="MBD7955852.1"/>
    <property type="molecule type" value="Genomic_DNA"/>
</dbReference>
<comment type="subcellular location">
    <subcellularLocation>
        <location evidence="8">Cell inner membrane</location>
    </subcellularLocation>
</comment>
<dbReference type="AlphaFoldDB" id="A0A8X8FSE7"/>
<comment type="caution">
    <text evidence="10">The sequence shown here is derived from an EMBL/GenBank/DDBJ whole genome shotgun (WGS) entry which is preliminary data.</text>
</comment>
<protein>
    <recommendedName>
        <fullName evidence="8">Type II secretion system protein E</fullName>
        <shortName evidence="8">T2SS protein E</shortName>
    </recommendedName>
    <alternativeName>
        <fullName evidence="8">Type II traffic warden ATPase</fullName>
    </alternativeName>
</protein>
<dbReference type="CDD" id="cd01129">
    <property type="entry name" value="PulE-GspE-like"/>
    <property type="match status" value="1"/>
</dbReference>
<evidence type="ECO:0000256" key="3">
    <source>
        <dbReference type="ARBA" id="ARBA00022741"/>
    </source>
</evidence>
<dbReference type="Gene3D" id="1.10.40.70">
    <property type="match status" value="1"/>
</dbReference>
<dbReference type="GO" id="GO:0016887">
    <property type="term" value="F:ATP hydrolysis activity"/>
    <property type="evidence" value="ECO:0007669"/>
    <property type="project" value="TreeGrafter"/>
</dbReference>
<comment type="catalytic activity">
    <reaction evidence="7">
        <text>ATP + H2O + cellular proteinSide 1 = ADP + phosphate + cellular proteinSide 2.</text>
        <dbReference type="EC" id="7.4.2.8"/>
    </reaction>
</comment>
<keyword evidence="3 8" id="KW-0547">Nucleotide-binding</keyword>
<dbReference type="GO" id="GO:0015628">
    <property type="term" value="P:protein secretion by the type II secretion system"/>
    <property type="evidence" value="ECO:0007669"/>
    <property type="project" value="UniProtKB-UniRule"/>
</dbReference>
<evidence type="ECO:0000256" key="2">
    <source>
        <dbReference type="ARBA" id="ARBA00022448"/>
    </source>
</evidence>
<keyword evidence="2 8" id="KW-0813">Transport</keyword>
<keyword evidence="5 8" id="KW-0653">Protein transport</keyword>
<dbReference type="Gene3D" id="3.40.50.300">
    <property type="entry name" value="P-loop containing nucleotide triphosphate hydrolases"/>
    <property type="match status" value="1"/>
</dbReference>
<dbReference type="RefSeq" id="WP_191771871.1">
    <property type="nucleotide sequence ID" value="NZ_JACSQS010000025.1"/>
</dbReference>
<keyword evidence="6" id="KW-1278">Translocase</keyword>
<evidence type="ECO:0000256" key="8">
    <source>
        <dbReference type="RuleBase" id="RU366070"/>
    </source>
</evidence>
<dbReference type="Pfam" id="PF05157">
    <property type="entry name" value="MshEN"/>
    <property type="match status" value="1"/>
</dbReference>